<evidence type="ECO:0000256" key="5">
    <source>
        <dbReference type="ARBA" id="ARBA00023239"/>
    </source>
</evidence>
<dbReference type="HAMAP" id="MF_00006">
    <property type="entry name" value="Arg_succ_lyase"/>
    <property type="match status" value="1"/>
</dbReference>
<dbReference type="GO" id="GO:0004056">
    <property type="term" value="F:argininosuccinate lyase activity"/>
    <property type="evidence" value="ECO:0007669"/>
    <property type="project" value="UniProtKB-UniRule"/>
</dbReference>
<dbReference type="InterPro" id="IPR009049">
    <property type="entry name" value="Argininosuccinate_lyase"/>
</dbReference>
<dbReference type="InterPro" id="IPR022761">
    <property type="entry name" value="Fumarate_lyase_N"/>
</dbReference>
<sequence>MPANSNKMWQGRLGGSSAEEVDVFNSSISFDYVLYEEDITGSIAHARMLGKQQIISKEDEHSIVEGLQGILMDIKNGDLVIDPSAEDIHMFIEAELTNRIGNAGKKLHTGRSRNDQVALDLRMYTKKQVDEIKTQLLQFEKVILDKAQDHIHTIMPGYTHLQIAQPVTFAHHILAYGQMISRDINRLDEAVEHTDVMPLGNGALAGTTYPFDRQFVADQLGFEKVTANSLDGVSDRDFVMDTVYALSMIMMHLSRLSEEIIVWSSQEFCFIELDDAFATGSSIMPQKKNPDVAELVRGKTGRAYSNLQTLLTMMKGLPLAYNKDMQEDKEALFDSIQTVKIALSAMIPMIETMEVKADRMREAASKGFINATDCADYLTKKGVPFREAYGVIGSLVQTCIKKAITLEEVPLETYQSLHHLFEEDIYEAINLDNCVIKRDIEGGPSPKAVIQQMKQLKRQLNTETESLL</sequence>
<keyword evidence="5 6" id="KW-0456">Lyase</keyword>
<evidence type="ECO:0000256" key="2">
    <source>
        <dbReference type="ARBA" id="ARBA00012338"/>
    </source>
</evidence>
<dbReference type="EC" id="4.3.2.1" evidence="2 6"/>
<dbReference type="CDD" id="cd01359">
    <property type="entry name" value="Argininosuccinate_lyase"/>
    <property type="match status" value="1"/>
</dbReference>
<dbReference type="NCBIfam" id="TIGR00838">
    <property type="entry name" value="argH"/>
    <property type="match status" value="1"/>
</dbReference>
<feature type="domain" description="Argininosuccinate lyase C-terminal" evidence="8">
    <location>
        <begin position="368"/>
        <end position="435"/>
    </location>
</feature>
<evidence type="ECO:0000256" key="1">
    <source>
        <dbReference type="ARBA" id="ARBA00004941"/>
    </source>
</evidence>
<feature type="domain" description="Fumarate lyase N-terminal" evidence="7">
    <location>
        <begin position="15"/>
        <end position="303"/>
    </location>
</feature>
<comment type="pathway">
    <text evidence="1 6">Amino-acid biosynthesis; L-arginine biosynthesis; L-arginine from L-ornithine and carbamoyl phosphate: step 3/3.</text>
</comment>
<gene>
    <name evidence="6" type="primary">argH</name>
    <name evidence="9" type="ORF">FM115_02250</name>
</gene>
<dbReference type="Gene3D" id="1.10.40.30">
    <property type="entry name" value="Fumarase/aspartase (C-terminal domain)"/>
    <property type="match status" value="1"/>
</dbReference>
<dbReference type="Proteomes" id="UP000195611">
    <property type="component" value="Unassembled WGS sequence"/>
</dbReference>
<dbReference type="PANTHER" id="PTHR43814:SF1">
    <property type="entry name" value="ARGININOSUCCINATE LYASE"/>
    <property type="match status" value="1"/>
</dbReference>
<dbReference type="PRINTS" id="PR00149">
    <property type="entry name" value="FUMRATELYASE"/>
</dbReference>
<dbReference type="InterPro" id="IPR024083">
    <property type="entry name" value="Fumarase/histidase_N"/>
</dbReference>
<dbReference type="InterPro" id="IPR029419">
    <property type="entry name" value="Arg_succ_lyase_C"/>
</dbReference>
<comment type="similarity">
    <text evidence="6">Belongs to the lyase 1 family. Argininosuccinate lyase subfamily.</text>
</comment>
<evidence type="ECO:0000259" key="8">
    <source>
        <dbReference type="Pfam" id="PF14698"/>
    </source>
</evidence>
<dbReference type="GO" id="GO:0042450">
    <property type="term" value="P:L-arginine biosynthetic process via ornithine"/>
    <property type="evidence" value="ECO:0007669"/>
    <property type="project" value="UniProtKB-UniRule"/>
</dbReference>
<comment type="catalytic activity">
    <reaction evidence="6">
        <text>2-(N(omega)-L-arginino)succinate = fumarate + L-arginine</text>
        <dbReference type="Rhea" id="RHEA:24020"/>
        <dbReference type="ChEBI" id="CHEBI:29806"/>
        <dbReference type="ChEBI" id="CHEBI:32682"/>
        <dbReference type="ChEBI" id="CHEBI:57472"/>
        <dbReference type="EC" id="4.3.2.1"/>
    </reaction>
</comment>
<dbReference type="AlphaFoldDB" id="A0A1R4IRE0"/>
<protein>
    <recommendedName>
        <fullName evidence="2 6">Argininosuccinate lyase</fullName>
        <shortName evidence="6">ASAL</shortName>
        <ecNumber evidence="2 6">4.3.2.1</ecNumber>
    </recommendedName>
    <alternativeName>
        <fullName evidence="6">Arginosuccinase</fullName>
    </alternativeName>
</protein>
<evidence type="ECO:0000256" key="4">
    <source>
        <dbReference type="ARBA" id="ARBA00022605"/>
    </source>
</evidence>
<dbReference type="PANTHER" id="PTHR43814">
    <property type="entry name" value="ARGININOSUCCINATE LYASE"/>
    <property type="match status" value="1"/>
</dbReference>
<keyword evidence="4 6" id="KW-0028">Amino-acid biosynthesis</keyword>
<accession>A0A1R4IRE0</accession>
<dbReference type="Gene3D" id="1.20.200.10">
    <property type="entry name" value="Fumarase/aspartase (Central domain)"/>
    <property type="match status" value="1"/>
</dbReference>
<reference evidence="9 10" key="1">
    <citation type="submission" date="2017-02" db="EMBL/GenBank/DDBJ databases">
        <authorList>
            <person name="Peterson S.W."/>
        </authorList>
    </citation>
    <scope>NUCLEOTIDE SEQUENCE [LARGE SCALE GENOMIC DNA]</scope>
    <source>
        <strain evidence="9 10">42ea</strain>
    </source>
</reference>
<dbReference type="InterPro" id="IPR000362">
    <property type="entry name" value="Fumarate_lyase_fam"/>
</dbReference>
<keyword evidence="3 6" id="KW-0055">Arginine biosynthesis</keyword>
<dbReference type="FunFam" id="1.10.275.10:FF:000002">
    <property type="entry name" value="Argininosuccinate lyase"/>
    <property type="match status" value="1"/>
</dbReference>
<dbReference type="EMBL" id="FUKW01000039">
    <property type="protein sequence ID" value="SJN22460.1"/>
    <property type="molecule type" value="Genomic_DNA"/>
</dbReference>
<dbReference type="FunFam" id="1.10.40.30:FF:000001">
    <property type="entry name" value="Argininosuccinate lyase"/>
    <property type="match status" value="1"/>
</dbReference>
<dbReference type="Gene3D" id="1.10.275.10">
    <property type="entry name" value="Fumarase/aspartase (N-terminal domain)"/>
    <property type="match status" value="1"/>
</dbReference>
<dbReference type="SUPFAM" id="SSF48557">
    <property type="entry name" value="L-aspartase-like"/>
    <property type="match status" value="1"/>
</dbReference>
<evidence type="ECO:0000313" key="10">
    <source>
        <dbReference type="Proteomes" id="UP000195611"/>
    </source>
</evidence>
<organism evidence="9 10">
    <name type="scientific">Marinilactibacillus psychrotolerans 42ea</name>
    <dbReference type="NCBI Taxonomy" id="1255609"/>
    <lineage>
        <taxon>Bacteria</taxon>
        <taxon>Bacillati</taxon>
        <taxon>Bacillota</taxon>
        <taxon>Bacilli</taxon>
        <taxon>Lactobacillales</taxon>
        <taxon>Carnobacteriaceae</taxon>
        <taxon>Marinilactibacillus</taxon>
    </lineage>
</organism>
<evidence type="ECO:0000259" key="7">
    <source>
        <dbReference type="Pfam" id="PF00206"/>
    </source>
</evidence>
<dbReference type="GO" id="GO:0005829">
    <property type="term" value="C:cytosol"/>
    <property type="evidence" value="ECO:0007669"/>
    <property type="project" value="TreeGrafter"/>
</dbReference>
<evidence type="ECO:0000313" key="9">
    <source>
        <dbReference type="EMBL" id="SJN22460.1"/>
    </source>
</evidence>
<evidence type="ECO:0000256" key="6">
    <source>
        <dbReference type="HAMAP-Rule" id="MF_00006"/>
    </source>
</evidence>
<dbReference type="Pfam" id="PF00206">
    <property type="entry name" value="Lyase_1"/>
    <property type="match status" value="1"/>
</dbReference>
<dbReference type="RefSeq" id="WP_218778087.1">
    <property type="nucleotide sequence ID" value="NZ_FUKW01000039.1"/>
</dbReference>
<keyword evidence="6" id="KW-0963">Cytoplasm</keyword>
<dbReference type="PRINTS" id="PR00145">
    <property type="entry name" value="ARGSUCLYASE"/>
</dbReference>
<dbReference type="FunFam" id="1.20.200.10:FF:000015">
    <property type="entry name" value="argininosuccinate lyase isoform X2"/>
    <property type="match status" value="1"/>
</dbReference>
<proteinExistence type="inferred from homology"/>
<evidence type="ECO:0000256" key="3">
    <source>
        <dbReference type="ARBA" id="ARBA00022571"/>
    </source>
</evidence>
<dbReference type="PROSITE" id="PS00163">
    <property type="entry name" value="FUMARATE_LYASES"/>
    <property type="match status" value="1"/>
</dbReference>
<name>A0A1R4IRE0_9LACT</name>
<dbReference type="UniPathway" id="UPA00068">
    <property type="reaction ID" value="UER00114"/>
</dbReference>
<comment type="subcellular location">
    <subcellularLocation>
        <location evidence="6">Cytoplasm</location>
    </subcellularLocation>
</comment>
<dbReference type="InterPro" id="IPR008948">
    <property type="entry name" value="L-Aspartase-like"/>
</dbReference>
<dbReference type="InterPro" id="IPR020557">
    <property type="entry name" value="Fumarate_lyase_CS"/>
</dbReference>
<dbReference type="Pfam" id="PF14698">
    <property type="entry name" value="ASL_C2"/>
    <property type="match status" value="1"/>
</dbReference>